<evidence type="ECO:0008006" key="9">
    <source>
        <dbReference type="Google" id="ProtNLM"/>
    </source>
</evidence>
<dbReference type="PANTHER" id="PTHR31465:SF1">
    <property type="entry name" value="PROTEIN RTA1-RELATED"/>
    <property type="match status" value="1"/>
</dbReference>
<keyword evidence="4 5" id="KW-0472">Membrane</keyword>
<evidence type="ECO:0000256" key="6">
    <source>
        <dbReference type="SAM" id="SignalP"/>
    </source>
</evidence>
<dbReference type="Proteomes" id="UP000027265">
    <property type="component" value="Unassembled WGS sequence"/>
</dbReference>
<evidence type="ECO:0000256" key="1">
    <source>
        <dbReference type="ARBA" id="ARBA00004141"/>
    </source>
</evidence>
<feature type="transmembrane region" description="Helical" evidence="5">
    <location>
        <begin position="228"/>
        <end position="248"/>
    </location>
</feature>
<protein>
    <recommendedName>
        <fullName evidence="9">RTA1 like protein</fullName>
    </recommendedName>
</protein>
<evidence type="ECO:0000256" key="5">
    <source>
        <dbReference type="SAM" id="Phobius"/>
    </source>
</evidence>
<keyword evidence="8" id="KW-1185">Reference proteome</keyword>
<dbReference type="EMBL" id="KL197711">
    <property type="protein sequence ID" value="KDQ62159.1"/>
    <property type="molecule type" value="Genomic_DNA"/>
</dbReference>
<dbReference type="HOGENOM" id="CLU_709927_0_0_1"/>
<feature type="transmembrane region" description="Helical" evidence="5">
    <location>
        <begin position="65"/>
        <end position="84"/>
    </location>
</feature>
<dbReference type="Pfam" id="PF04479">
    <property type="entry name" value="RTA1"/>
    <property type="match status" value="1"/>
</dbReference>
<feature type="transmembrane region" description="Helical" evidence="5">
    <location>
        <begin position="32"/>
        <end position="53"/>
    </location>
</feature>
<feature type="transmembrane region" description="Helical" evidence="5">
    <location>
        <begin position="141"/>
        <end position="160"/>
    </location>
</feature>
<organism evidence="7 8">
    <name type="scientific">Jaapia argillacea MUCL 33604</name>
    <dbReference type="NCBI Taxonomy" id="933084"/>
    <lineage>
        <taxon>Eukaryota</taxon>
        <taxon>Fungi</taxon>
        <taxon>Dikarya</taxon>
        <taxon>Basidiomycota</taxon>
        <taxon>Agaricomycotina</taxon>
        <taxon>Agaricomycetes</taxon>
        <taxon>Agaricomycetidae</taxon>
        <taxon>Jaapiales</taxon>
        <taxon>Jaapiaceae</taxon>
        <taxon>Jaapia</taxon>
    </lineage>
</organism>
<dbReference type="GO" id="GO:0016020">
    <property type="term" value="C:membrane"/>
    <property type="evidence" value="ECO:0007669"/>
    <property type="project" value="UniProtKB-SubCell"/>
</dbReference>
<comment type="subcellular location">
    <subcellularLocation>
        <location evidence="1">Membrane</location>
        <topology evidence="1">Multi-pass membrane protein</topology>
    </subcellularLocation>
</comment>
<gene>
    <name evidence="7" type="ORF">JAAARDRAFT_76148</name>
</gene>
<dbReference type="OrthoDB" id="3358017at2759"/>
<dbReference type="InParanoid" id="A0A067Q5A0"/>
<evidence type="ECO:0000256" key="4">
    <source>
        <dbReference type="ARBA" id="ARBA00023136"/>
    </source>
</evidence>
<feature type="chain" id="PRO_5001643759" description="RTA1 like protein" evidence="6">
    <location>
        <begin position="23"/>
        <end position="389"/>
    </location>
</feature>
<feature type="transmembrane region" description="Helical" evidence="5">
    <location>
        <begin position="104"/>
        <end position="129"/>
    </location>
</feature>
<dbReference type="STRING" id="933084.A0A067Q5A0"/>
<dbReference type="PANTHER" id="PTHR31465">
    <property type="entry name" value="PROTEIN RTA1-RELATED"/>
    <property type="match status" value="1"/>
</dbReference>
<evidence type="ECO:0000313" key="8">
    <source>
        <dbReference type="Proteomes" id="UP000027265"/>
    </source>
</evidence>
<evidence type="ECO:0000256" key="3">
    <source>
        <dbReference type="ARBA" id="ARBA00022989"/>
    </source>
</evidence>
<dbReference type="AlphaFoldDB" id="A0A067Q5A0"/>
<evidence type="ECO:0000313" key="7">
    <source>
        <dbReference type="EMBL" id="KDQ62159.1"/>
    </source>
</evidence>
<keyword evidence="6" id="KW-0732">Signal</keyword>
<reference evidence="8" key="1">
    <citation type="journal article" date="2014" name="Proc. Natl. Acad. Sci. U.S.A.">
        <title>Extensive sampling of basidiomycete genomes demonstrates inadequacy of the white-rot/brown-rot paradigm for wood decay fungi.</title>
        <authorList>
            <person name="Riley R."/>
            <person name="Salamov A.A."/>
            <person name="Brown D.W."/>
            <person name="Nagy L.G."/>
            <person name="Floudas D."/>
            <person name="Held B.W."/>
            <person name="Levasseur A."/>
            <person name="Lombard V."/>
            <person name="Morin E."/>
            <person name="Otillar R."/>
            <person name="Lindquist E.A."/>
            <person name="Sun H."/>
            <person name="LaButti K.M."/>
            <person name="Schmutz J."/>
            <person name="Jabbour D."/>
            <person name="Luo H."/>
            <person name="Baker S.E."/>
            <person name="Pisabarro A.G."/>
            <person name="Walton J.D."/>
            <person name="Blanchette R.A."/>
            <person name="Henrissat B."/>
            <person name="Martin F."/>
            <person name="Cullen D."/>
            <person name="Hibbett D.S."/>
            <person name="Grigoriev I.V."/>
        </authorList>
    </citation>
    <scope>NUCLEOTIDE SEQUENCE [LARGE SCALE GENOMIC DNA]</scope>
    <source>
        <strain evidence="8">MUCL 33604</strain>
    </source>
</reference>
<dbReference type="InterPro" id="IPR007568">
    <property type="entry name" value="RTA1"/>
</dbReference>
<name>A0A067Q5A0_9AGAM</name>
<proteinExistence type="predicted"/>
<keyword evidence="2 5" id="KW-0812">Transmembrane</keyword>
<feature type="signal peptide" evidence="6">
    <location>
        <begin position="1"/>
        <end position="22"/>
    </location>
</feature>
<sequence length="389" mass="42901">MALSLLSLTFLLALAFVTGVQAGIRLEIGGGFVFRLGHCLPASGIGYFIRILLVSNQNSLGDYVGMQLLIVCSPAAFLAFNYIVYGRFIINCVGRQYSLIRPEIVARIFVISDITTFLVQSGGGSIGIVNNIKVQNAGSAIFLGGLVAQTFSYVIFLGLLTHAHRKIVKSGEYSKNEIWWTAVKSYAQIRCIYRVTELAQGHGGYLLIHESTQVSASTITQFTNNTPVYFYFLDSLPLVIAISTYIPLWPGNYIKTKSTVAPSEYQLSEDVGNVEASETPGVEVIPLESRSYQSETKARGDENASRTRLLKPPYSLPHKSNARFLGTSSTWRISSDVAHLVCFLEAVLITGELHDTKVIKVPERRWEGSFGDDLEVEDAVKLCERNHMP</sequence>
<accession>A0A067Q5A0</accession>
<keyword evidence="3 5" id="KW-1133">Transmembrane helix</keyword>
<evidence type="ECO:0000256" key="2">
    <source>
        <dbReference type="ARBA" id="ARBA00022692"/>
    </source>
</evidence>